<dbReference type="Proteomes" id="UP000825381">
    <property type="component" value="Chromosome"/>
</dbReference>
<dbReference type="NCBIfam" id="TIGR03696">
    <property type="entry name" value="Rhs_assc_core"/>
    <property type="match status" value="1"/>
</dbReference>
<dbReference type="PANTHER" id="PTHR32305">
    <property type="match status" value="1"/>
</dbReference>
<evidence type="ECO:0000313" key="2">
    <source>
        <dbReference type="EMBL" id="QYJ68237.1"/>
    </source>
</evidence>
<dbReference type="RefSeq" id="WP_220640580.1">
    <property type="nucleotide sequence ID" value="NZ_CP080429.1"/>
</dbReference>
<dbReference type="Gene3D" id="2.180.10.10">
    <property type="entry name" value="RHS repeat-associated core"/>
    <property type="match status" value="1"/>
</dbReference>
<reference evidence="2 3" key="1">
    <citation type="submission" date="2021-07" db="EMBL/GenBank/DDBJ databases">
        <title>Flavobacterium WSW3-B6 sp.nov, isolated from seaweed.</title>
        <authorList>
            <person name="Muhammad N."/>
            <person name="Ho H."/>
            <person name="Lee Y.-J."/>
            <person name="Nguyen T."/>
            <person name="Ho J."/>
            <person name="Kim S.-G."/>
        </authorList>
    </citation>
    <scope>NUCLEOTIDE SEQUENCE [LARGE SCALE GENOMIC DNA]</scope>
    <source>
        <strain evidence="2 3">WSW3-B6</strain>
    </source>
</reference>
<dbReference type="EMBL" id="CP080429">
    <property type="protein sequence ID" value="QYJ68237.1"/>
    <property type="molecule type" value="Genomic_DNA"/>
</dbReference>
<evidence type="ECO:0000256" key="1">
    <source>
        <dbReference type="SAM" id="MobiDB-lite"/>
    </source>
</evidence>
<dbReference type="InterPro" id="IPR050708">
    <property type="entry name" value="T6SS_VgrG/RHS"/>
</dbReference>
<dbReference type="PANTHER" id="PTHR32305:SF15">
    <property type="entry name" value="PROTEIN RHSA-RELATED"/>
    <property type="match status" value="1"/>
</dbReference>
<keyword evidence="3" id="KW-1185">Reference proteome</keyword>
<gene>
    <name evidence="2" type="ORF">K1I41_12025</name>
</gene>
<evidence type="ECO:0000313" key="3">
    <source>
        <dbReference type="Proteomes" id="UP000825381"/>
    </source>
</evidence>
<name>A0ABX8V6X3_9FLAO</name>
<organism evidence="2 3">
    <name type="scientific">Flavobacterium litorale</name>
    <dbReference type="NCBI Taxonomy" id="2856519"/>
    <lineage>
        <taxon>Bacteria</taxon>
        <taxon>Pseudomonadati</taxon>
        <taxon>Bacteroidota</taxon>
        <taxon>Flavobacteriia</taxon>
        <taxon>Flavobacteriales</taxon>
        <taxon>Flavobacteriaceae</taxon>
        <taxon>Flavobacterium</taxon>
    </lineage>
</organism>
<feature type="region of interest" description="Disordered" evidence="1">
    <location>
        <begin position="258"/>
        <end position="278"/>
    </location>
</feature>
<dbReference type="InterPro" id="IPR022385">
    <property type="entry name" value="Rhs_assc_core"/>
</dbReference>
<protein>
    <submittedName>
        <fullName evidence="2">RHS repeat-associated core domain-containing protein</fullName>
    </submittedName>
</protein>
<proteinExistence type="predicted"/>
<sequence length="278" mass="31767">MEYLPFGETLVDEHNNSHNTPFKFNGKEFDEETGNYYYSARYYDPKMSIFISVDRLAEEYPSISSYAYVANNPINAIDPDGNRIIFVVYHKKGRPSTYTYQNGNFYDNKGKIYNPEKGGTMYKVLDSYRKIEASDDSTLKGMLKTLETSEQNHWVSDGPKNQVTPDPNTMSVKETREKVTNGNPVDTRTTHNFSDEEMSRLEESIGVPETPLSIVSHELKHVYDYDQGCMADSVDIDSSAKDPAEIRAVNIENRARKIEDLSKRTKYGGEEIDPNKLE</sequence>
<accession>A0ABX8V6X3</accession>